<gene>
    <name evidence="1" type="ORF">CYMTET_53045</name>
</gene>
<evidence type="ECO:0000313" key="1">
    <source>
        <dbReference type="EMBL" id="KAK3236839.1"/>
    </source>
</evidence>
<evidence type="ECO:0000313" key="2">
    <source>
        <dbReference type="Proteomes" id="UP001190700"/>
    </source>
</evidence>
<dbReference type="InterPro" id="IPR038578">
    <property type="entry name" value="GT29-like_sf"/>
</dbReference>
<name>A0AAE0BJI3_9CHLO</name>
<sequence>FFGIHLALMLCNRVNIYGFLRTWKGWVKYHYFNPEEPNTQQLSRDTGGEMVVIERLLKEYKDRLRFAHPCVMDRQCQNCSASVTCDPKGKAPFPVPKPGYCAVEGGQCILKCKAGDPVCKGGAGKVGICSREHYASSDEGECEYSH</sequence>
<feature type="non-terminal residue" evidence="1">
    <location>
        <position position="1"/>
    </location>
</feature>
<comment type="caution">
    <text evidence="1">The sequence shown here is derived from an EMBL/GenBank/DDBJ whole genome shotgun (WGS) entry which is preliminary data.</text>
</comment>
<reference evidence="1 2" key="1">
    <citation type="journal article" date="2015" name="Genome Biol. Evol.">
        <title>Comparative Genomics of a Bacterivorous Green Alga Reveals Evolutionary Causalities and Consequences of Phago-Mixotrophic Mode of Nutrition.</title>
        <authorList>
            <person name="Burns J.A."/>
            <person name="Paasch A."/>
            <person name="Narechania A."/>
            <person name="Kim E."/>
        </authorList>
    </citation>
    <scope>NUCLEOTIDE SEQUENCE [LARGE SCALE GENOMIC DNA]</scope>
    <source>
        <strain evidence="1 2">PLY_AMNH</strain>
    </source>
</reference>
<dbReference type="Proteomes" id="UP001190700">
    <property type="component" value="Unassembled WGS sequence"/>
</dbReference>
<keyword evidence="2" id="KW-1185">Reference proteome</keyword>
<dbReference type="Gene3D" id="3.90.1480.20">
    <property type="entry name" value="Glycosyl transferase family 29"/>
    <property type="match status" value="1"/>
</dbReference>
<dbReference type="AlphaFoldDB" id="A0AAE0BJI3"/>
<proteinExistence type="predicted"/>
<dbReference type="EMBL" id="LGRX02034819">
    <property type="protein sequence ID" value="KAK3236839.1"/>
    <property type="molecule type" value="Genomic_DNA"/>
</dbReference>
<protein>
    <submittedName>
        <fullName evidence="1">Uncharacterized protein</fullName>
    </submittedName>
</protein>
<accession>A0AAE0BJI3</accession>
<organism evidence="1 2">
    <name type="scientific">Cymbomonas tetramitiformis</name>
    <dbReference type="NCBI Taxonomy" id="36881"/>
    <lineage>
        <taxon>Eukaryota</taxon>
        <taxon>Viridiplantae</taxon>
        <taxon>Chlorophyta</taxon>
        <taxon>Pyramimonadophyceae</taxon>
        <taxon>Pyramimonadales</taxon>
        <taxon>Pyramimonadaceae</taxon>
        <taxon>Cymbomonas</taxon>
    </lineage>
</organism>